<comment type="pathway">
    <text evidence="1">Cofactor biosynthesis; thiamine diphosphate biosynthesis.</text>
</comment>
<evidence type="ECO:0000259" key="2">
    <source>
        <dbReference type="Pfam" id="PF03070"/>
    </source>
</evidence>
<dbReference type="GO" id="GO:0005829">
    <property type="term" value="C:cytosol"/>
    <property type="evidence" value="ECO:0007669"/>
    <property type="project" value="TreeGrafter"/>
</dbReference>
<evidence type="ECO:0000256" key="1">
    <source>
        <dbReference type="ARBA" id="ARBA00004948"/>
    </source>
</evidence>
<dbReference type="CDD" id="cd19365">
    <property type="entry name" value="TenA_C-like"/>
    <property type="match status" value="1"/>
</dbReference>
<evidence type="ECO:0000313" key="3">
    <source>
        <dbReference type="EMBL" id="MBB5430544.1"/>
    </source>
</evidence>
<comment type="caution">
    <text evidence="3">The sequence shown here is derived from an EMBL/GenBank/DDBJ whole genome shotgun (WGS) entry which is preliminary data.</text>
</comment>
<dbReference type="Pfam" id="PF03070">
    <property type="entry name" value="TENA_THI-4"/>
    <property type="match status" value="1"/>
</dbReference>
<dbReference type="AlphaFoldDB" id="A0A7W8QIE7"/>
<sequence length="210" mass="23092">MWNETAGVRAAIDDLPFVRGLADGSLSRDRFDYYMAQDALYLRGYARALASAAARADRSEEIAFFAKSAHDAIAVESSMHEGFVGDVADLRPSPTCTAYVSYLLGLAQTQGYGELAAGVLPCFWVYTDVGARLMEKAGDLAEHPYGEWISTYADEEFAASTRRLCAITDGIAERSDAATVARMREAFATATTYEFHFWEAAWEKEGWAAF</sequence>
<dbReference type="EMBL" id="JACHDB010000001">
    <property type="protein sequence ID" value="MBB5430544.1"/>
    <property type="molecule type" value="Genomic_DNA"/>
</dbReference>
<gene>
    <name evidence="3" type="ORF">HDA36_000628</name>
</gene>
<protein>
    <submittedName>
        <fullName evidence="3">Thiaminase II</fullName>
    </submittedName>
</protein>
<dbReference type="Proteomes" id="UP000572635">
    <property type="component" value="Unassembled WGS sequence"/>
</dbReference>
<organism evidence="3 4">
    <name type="scientific">Nocardiopsis composta</name>
    <dbReference type="NCBI Taxonomy" id="157465"/>
    <lineage>
        <taxon>Bacteria</taxon>
        <taxon>Bacillati</taxon>
        <taxon>Actinomycetota</taxon>
        <taxon>Actinomycetes</taxon>
        <taxon>Streptosporangiales</taxon>
        <taxon>Nocardiopsidaceae</taxon>
        <taxon>Nocardiopsis</taxon>
    </lineage>
</organism>
<name>A0A7W8QIE7_9ACTN</name>
<reference evidence="3 4" key="1">
    <citation type="submission" date="2020-08" db="EMBL/GenBank/DDBJ databases">
        <title>Sequencing the genomes of 1000 actinobacteria strains.</title>
        <authorList>
            <person name="Klenk H.-P."/>
        </authorList>
    </citation>
    <scope>NUCLEOTIDE SEQUENCE [LARGE SCALE GENOMIC DNA]</scope>
    <source>
        <strain evidence="3 4">DSM 44551</strain>
    </source>
</reference>
<dbReference type="RefSeq" id="WP_184388495.1">
    <property type="nucleotide sequence ID" value="NZ_BAAAJD010000023.1"/>
</dbReference>
<accession>A0A7W8QIE7</accession>
<dbReference type="InterPro" id="IPR004305">
    <property type="entry name" value="Thiaminase-2/PQQC"/>
</dbReference>
<dbReference type="Gene3D" id="1.20.910.10">
    <property type="entry name" value="Heme oxygenase-like"/>
    <property type="match status" value="1"/>
</dbReference>
<dbReference type="PANTHER" id="PTHR43198">
    <property type="entry name" value="BIFUNCTIONAL TH2 PROTEIN"/>
    <property type="match status" value="1"/>
</dbReference>
<feature type="domain" description="Thiaminase-2/PQQC" evidence="2">
    <location>
        <begin position="16"/>
        <end position="203"/>
    </location>
</feature>
<dbReference type="PANTHER" id="PTHR43198:SF2">
    <property type="entry name" value="SI:CH1073-67J19.1-RELATED"/>
    <property type="match status" value="1"/>
</dbReference>
<evidence type="ECO:0000313" key="4">
    <source>
        <dbReference type="Proteomes" id="UP000572635"/>
    </source>
</evidence>
<dbReference type="SUPFAM" id="SSF48613">
    <property type="entry name" value="Heme oxygenase-like"/>
    <property type="match status" value="1"/>
</dbReference>
<proteinExistence type="predicted"/>
<keyword evidence="4" id="KW-1185">Reference proteome</keyword>
<dbReference type="InterPro" id="IPR016084">
    <property type="entry name" value="Haem_Oase-like_multi-hlx"/>
</dbReference>
<dbReference type="InterPro" id="IPR050967">
    <property type="entry name" value="Thiamine_Salvage_TenA"/>
</dbReference>